<feature type="chain" id="PRO_5013816405" description="Fibronectin type-III domain-containing protein" evidence="2">
    <location>
        <begin position="25"/>
        <end position="952"/>
    </location>
</feature>
<sequence length="952" mass="103318">MKKVFLIIFGFFILGWFFSFSALAVDNPYPDCGNGDCDYPEDQYNCPLDCGTPSSPSGSIPPGGGYCGDGDCDPLIGEECDQCVQDCGVCVSPGWEDCGTGTCGDGSTYWIHCYPSCSDPNQTCYNTPVCTAWPPVNCNDVGCPSEPTCPGFGDCGQVLCAVGGNCYSDCTECYSSLPPDYSPQPPPDDSCQEVGPAAPVLYSPVDGSTLTTTDINFDWNEVSSWGTVCPGGGVICGGNDEDWSDPSCPDREYRLYLQDADPPGGNAVCVTSPGDTDCDFTSLGGIYFDRCDYNFQDITSKRGVGDEMYGSYDAFVFTQNGQQRLQISIYDINGTDSWYKYCPISSTAGILWGSCDISWGYVNTSNLRGVGGEAYKGYSAFAYTRNGQEKVYQGVMDVNGHDVWERECPINSSTGVQWGSCTSWSSGYRDLSNLRGVGGETYDDFGGLVYMVDGQEWLRQVFIDGNKTDAWERECPIDSSTGVLWGSCSDLNEGHFVIKDYVGLEWNIQFLSDPGFVGYGGYAYTVNGQEWLSESLYDEPLDLGFTVLQTNYYTKCPIVSTTFELSPYTTYYWRVVAANGAYEGGNTFSDTWEFSVNHTPPHAPQPSIPGGDTATEPHEISSSEDLFFSWSHDGTWGENLNGNDNKFILDIIEDGGAYDFSAPDCVVDGAITSCGPFNFSWGTTYRWKVRASNAGVVFTNSNTYADSQEYSFIPVPGSWWQAQGGSVHAETSLVSSIPSTATSTYMIINGADGYHGVLSYGVSYDLGDGSVSLGEERASSGYSDIDYDYSWWSEHLEDEDKETSYAGGELPGESAIYQTSGTIAMRGNISGGDKIVILHQGDVLITENINVDLSSFLLVIASGNITVNPSVTNLEGIFIANNINISSIGGGNDVPLSFEGSLIAWGDISLDRDTGLDMATTSPMIFIFRPDFMANAPDFIKMVFYDWQQISG</sequence>
<gene>
    <name evidence="3" type="ORF">COT75_00945</name>
</gene>
<dbReference type="InterPro" id="IPR036116">
    <property type="entry name" value="FN3_sf"/>
</dbReference>
<evidence type="ECO:0000313" key="4">
    <source>
        <dbReference type="Proteomes" id="UP000230093"/>
    </source>
</evidence>
<evidence type="ECO:0008006" key="5">
    <source>
        <dbReference type="Google" id="ProtNLM"/>
    </source>
</evidence>
<dbReference type="InterPro" id="IPR013783">
    <property type="entry name" value="Ig-like_fold"/>
</dbReference>
<evidence type="ECO:0000256" key="1">
    <source>
        <dbReference type="SAM" id="MobiDB-lite"/>
    </source>
</evidence>
<comment type="caution">
    <text evidence="3">The sequence shown here is derived from an EMBL/GenBank/DDBJ whole genome shotgun (WGS) entry which is preliminary data.</text>
</comment>
<feature type="signal peptide" evidence="2">
    <location>
        <begin position="1"/>
        <end position="24"/>
    </location>
</feature>
<dbReference type="EMBL" id="PEZT01000003">
    <property type="protein sequence ID" value="PIS09563.1"/>
    <property type="molecule type" value="Genomic_DNA"/>
</dbReference>
<name>A0A2H0WA82_9BACT</name>
<dbReference type="Gene3D" id="2.60.40.10">
    <property type="entry name" value="Immunoglobulins"/>
    <property type="match status" value="1"/>
</dbReference>
<dbReference type="SUPFAM" id="SSF49265">
    <property type="entry name" value="Fibronectin type III"/>
    <property type="match status" value="1"/>
</dbReference>
<accession>A0A2H0WA82</accession>
<feature type="region of interest" description="Disordered" evidence="1">
    <location>
        <begin position="599"/>
        <end position="618"/>
    </location>
</feature>
<dbReference type="Proteomes" id="UP000230093">
    <property type="component" value="Unassembled WGS sequence"/>
</dbReference>
<dbReference type="AlphaFoldDB" id="A0A2H0WA82"/>
<organism evidence="3 4">
    <name type="scientific">Candidatus Beckwithbacteria bacterium CG10_big_fil_rev_8_21_14_0_10_34_10</name>
    <dbReference type="NCBI Taxonomy" id="1974495"/>
    <lineage>
        <taxon>Bacteria</taxon>
        <taxon>Candidatus Beckwithiibacteriota</taxon>
    </lineage>
</organism>
<evidence type="ECO:0000313" key="3">
    <source>
        <dbReference type="EMBL" id="PIS09563.1"/>
    </source>
</evidence>
<reference evidence="4" key="1">
    <citation type="submission" date="2017-09" db="EMBL/GenBank/DDBJ databases">
        <title>Depth-based differentiation of microbial function through sediment-hosted aquifers and enrichment of novel symbionts in the deep terrestrial subsurface.</title>
        <authorList>
            <person name="Probst A.J."/>
            <person name="Ladd B."/>
            <person name="Jarett J.K."/>
            <person name="Geller-Mcgrath D.E."/>
            <person name="Sieber C.M.K."/>
            <person name="Emerson J.B."/>
            <person name="Anantharaman K."/>
            <person name="Thomas B.C."/>
            <person name="Malmstrom R."/>
            <person name="Stieglmeier M."/>
            <person name="Klingl A."/>
            <person name="Woyke T."/>
            <person name="Ryan C.M."/>
            <person name="Banfield J.F."/>
        </authorList>
    </citation>
    <scope>NUCLEOTIDE SEQUENCE [LARGE SCALE GENOMIC DNA]</scope>
</reference>
<keyword evidence="2" id="KW-0732">Signal</keyword>
<protein>
    <recommendedName>
        <fullName evidence="5">Fibronectin type-III domain-containing protein</fullName>
    </recommendedName>
</protein>
<proteinExistence type="predicted"/>
<evidence type="ECO:0000256" key="2">
    <source>
        <dbReference type="SAM" id="SignalP"/>
    </source>
</evidence>